<dbReference type="PANTHER" id="PTHR34666:SF7">
    <property type="match status" value="1"/>
</dbReference>
<organism evidence="2 3">
    <name type="scientific">Arachis hypogaea</name>
    <name type="common">Peanut</name>
    <dbReference type="NCBI Taxonomy" id="3818"/>
    <lineage>
        <taxon>Eukaryota</taxon>
        <taxon>Viridiplantae</taxon>
        <taxon>Streptophyta</taxon>
        <taxon>Embryophyta</taxon>
        <taxon>Tracheophyta</taxon>
        <taxon>Spermatophyta</taxon>
        <taxon>Magnoliopsida</taxon>
        <taxon>eudicotyledons</taxon>
        <taxon>Gunneridae</taxon>
        <taxon>Pentapetalae</taxon>
        <taxon>rosids</taxon>
        <taxon>fabids</taxon>
        <taxon>Fabales</taxon>
        <taxon>Fabaceae</taxon>
        <taxon>Papilionoideae</taxon>
        <taxon>50 kb inversion clade</taxon>
        <taxon>dalbergioids sensu lato</taxon>
        <taxon>Dalbergieae</taxon>
        <taxon>Pterocarpus clade</taxon>
        <taxon>Arachis</taxon>
    </lineage>
</organism>
<gene>
    <name evidence="2" type="ORF">Ahy_A05g021742</name>
</gene>
<dbReference type="AlphaFoldDB" id="A0A445CYB1"/>
<dbReference type="Proteomes" id="UP000289738">
    <property type="component" value="Chromosome A05"/>
</dbReference>
<evidence type="ECO:0000313" key="3">
    <source>
        <dbReference type="Proteomes" id="UP000289738"/>
    </source>
</evidence>
<proteinExistence type="predicted"/>
<protein>
    <submittedName>
        <fullName evidence="2">Uncharacterized protein</fullName>
    </submittedName>
</protein>
<comment type="caution">
    <text evidence="2">The sequence shown here is derived from an EMBL/GenBank/DDBJ whole genome shotgun (WGS) entry which is preliminary data.</text>
</comment>
<accession>A0A445CYB1</accession>
<dbReference type="EMBL" id="SDMP01000005">
    <property type="protein sequence ID" value="RYR55909.1"/>
    <property type="molecule type" value="Genomic_DNA"/>
</dbReference>
<sequence>MDTDEFSFPRISDTHAHAIDSPPLWNLSPAASPNPYQRNKGEEDGDFFGAKLISQVQRKSFSSVETRIQQRTLLDDDEEEEKMDLLWEDFNEELMCSSTTGSSATSSSREVVEFRCATPASSRFANNNNNNGALVPATKNINRPSMVVIVKVLKKLFSVNNYQKQPRRRVR</sequence>
<feature type="region of interest" description="Disordered" evidence="1">
    <location>
        <begin position="1"/>
        <end position="44"/>
    </location>
</feature>
<dbReference type="OrthoDB" id="1917400at2759"/>
<keyword evidence="3" id="KW-1185">Reference proteome</keyword>
<evidence type="ECO:0000313" key="2">
    <source>
        <dbReference type="EMBL" id="RYR55909.1"/>
    </source>
</evidence>
<name>A0A445CYB1_ARAHY</name>
<dbReference type="PANTHER" id="PTHR34666">
    <property type="entry name" value="EXPRESSED PROTEIN"/>
    <property type="match status" value="1"/>
</dbReference>
<evidence type="ECO:0000256" key="1">
    <source>
        <dbReference type="SAM" id="MobiDB-lite"/>
    </source>
</evidence>
<reference evidence="2 3" key="1">
    <citation type="submission" date="2019-01" db="EMBL/GenBank/DDBJ databases">
        <title>Sequencing of cultivated peanut Arachis hypogaea provides insights into genome evolution and oil improvement.</title>
        <authorList>
            <person name="Chen X."/>
        </authorList>
    </citation>
    <scope>NUCLEOTIDE SEQUENCE [LARGE SCALE GENOMIC DNA]</scope>
    <source>
        <strain evidence="3">cv. Fuhuasheng</strain>
        <tissue evidence="2">Leaves</tissue>
    </source>
</reference>
<dbReference type="Gramene" id="arahy.Tifrunner.gnm2.ann2.Ah05g469900.1">
    <property type="protein sequence ID" value="arahy.Tifrunner.gnm2.ann2.Ah05g469900.1-CDS-1"/>
    <property type="gene ID" value="arahy.Tifrunner.gnm2.ann2.Ah05g469900"/>
</dbReference>